<protein>
    <submittedName>
        <fullName evidence="2">Glycosyltransferase involved in cell wall biosynthesis</fullName>
    </submittedName>
</protein>
<dbReference type="RefSeq" id="WP_111635447.1">
    <property type="nucleotide sequence ID" value="NZ_QLLR01000026.1"/>
</dbReference>
<dbReference type="PANTHER" id="PTHR43685:SF2">
    <property type="entry name" value="GLYCOSYLTRANSFERASE 2-LIKE DOMAIN-CONTAINING PROTEIN"/>
    <property type="match status" value="1"/>
</dbReference>
<keyword evidence="2" id="KW-0808">Transferase</keyword>
<dbReference type="GO" id="GO:0016740">
    <property type="term" value="F:transferase activity"/>
    <property type="evidence" value="ECO:0007669"/>
    <property type="project" value="UniProtKB-KW"/>
</dbReference>
<dbReference type="CDD" id="cd06433">
    <property type="entry name" value="GT_2_WfgS_like"/>
    <property type="match status" value="1"/>
</dbReference>
<proteinExistence type="predicted"/>
<dbReference type="InterPro" id="IPR050834">
    <property type="entry name" value="Glycosyltransf_2"/>
</dbReference>
<feature type="domain" description="Glycosyltransferase 2-like" evidence="1">
    <location>
        <begin position="5"/>
        <end position="123"/>
    </location>
</feature>
<name>A0A327SIH6_9SPHI</name>
<dbReference type="EMBL" id="QLLR01000026">
    <property type="protein sequence ID" value="RAJ25577.1"/>
    <property type="molecule type" value="Genomic_DNA"/>
</dbReference>
<dbReference type="Proteomes" id="UP000249754">
    <property type="component" value="Unassembled WGS sequence"/>
</dbReference>
<dbReference type="InterPro" id="IPR001173">
    <property type="entry name" value="Glyco_trans_2-like"/>
</dbReference>
<reference evidence="2 3" key="1">
    <citation type="submission" date="2018-06" db="EMBL/GenBank/DDBJ databases">
        <title>Genomic Encyclopedia of Archaeal and Bacterial Type Strains, Phase II (KMG-II): from individual species to whole genera.</title>
        <authorList>
            <person name="Goeker M."/>
        </authorList>
    </citation>
    <scope>NUCLEOTIDE SEQUENCE [LARGE SCALE GENOMIC DNA]</scope>
    <source>
        <strain evidence="2 3">DSM 14825</strain>
    </source>
</reference>
<sequence>MNKVSIIIVTYNAAADLQQCLDSIKEQNYTPLEVIVADGLSQDETVKILKRNSDIVTHWISEKDSGIYNAMNKALKMITGDWVYFLGADDIVLPDFSRMLTELKEQNTIYYGSVLKGKKKYMGYLNPYLQAKTGICHQAMIYPKIVFDKYTFDERYRIAADHHLNMRCWADPGFPIQFVDYTIAEFNETGLSSLSIDTLYEKDKSNLILKNFGLIIWMRFQFREVKWWLFNRQAADKTPY</sequence>
<dbReference type="PANTHER" id="PTHR43685">
    <property type="entry name" value="GLYCOSYLTRANSFERASE"/>
    <property type="match status" value="1"/>
</dbReference>
<accession>A0A327SIH6</accession>
<organism evidence="2 3">
    <name type="scientific">Pedobacter cryoconitis</name>
    <dbReference type="NCBI Taxonomy" id="188932"/>
    <lineage>
        <taxon>Bacteria</taxon>
        <taxon>Pseudomonadati</taxon>
        <taxon>Bacteroidota</taxon>
        <taxon>Sphingobacteriia</taxon>
        <taxon>Sphingobacteriales</taxon>
        <taxon>Sphingobacteriaceae</taxon>
        <taxon>Pedobacter</taxon>
    </lineage>
</organism>
<dbReference type="SUPFAM" id="SSF53448">
    <property type="entry name" value="Nucleotide-diphospho-sugar transferases"/>
    <property type="match status" value="1"/>
</dbReference>
<dbReference type="AlphaFoldDB" id="A0A327SIH6"/>
<dbReference type="Gene3D" id="3.90.550.10">
    <property type="entry name" value="Spore Coat Polysaccharide Biosynthesis Protein SpsA, Chain A"/>
    <property type="match status" value="1"/>
</dbReference>
<gene>
    <name evidence="2" type="ORF">LY11_04081</name>
</gene>
<evidence type="ECO:0000259" key="1">
    <source>
        <dbReference type="Pfam" id="PF00535"/>
    </source>
</evidence>
<evidence type="ECO:0000313" key="3">
    <source>
        <dbReference type="Proteomes" id="UP000249754"/>
    </source>
</evidence>
<dbReference type="Pfam" id="PF00535">
    <property type="entry name" value="Glycos_transf_2"/>
    <property type="match status" value="1"/>
</dbReference>
<dbReference type="STRING" id="188932.AY601_3976"/>
<evidence type="ECO:0000313" key="2">
    <source>
        <dbReference type="EMBL" id="RAJ25577.1"/>
    </source>
</evidence>
<comment type="caution">
    <text evidence="2">The sequence shown here is derived from an EMBL/GenBank/DDBJ whole genome shotgun (WGS) entry which is preliminary data.</text>
</comment>
<dbReference type="OrthoDB" id="9788101at2"/>
<dbReference type="InterPro" id="IPR029044">
    <property type="entry name" value="Nucleotide-diphossugar_trans"/>
</dbReference>